<dbReference type="Proteomes" id="UP001419268">
    <property type="component" value="Unassembled WGS sequence"/>
</dbReference>
<dbReference type="AlphaFoldDB" id="A0AAP0KEA2"/>
<keyword evidence="1" id="KW-0812">Transmembrane</keyword>
<organism evidence="2 3">
    <name type="scientific">Stephania cephalantha</name>
    <dbReference type="NCBI Taxonomy" id="152367"/>
    <lineage>
        <taxon>Eukaryota</taxon>
        <taxon>Viridiplantae</taxon>
        <taxon>Streptophyta</taxon>
        <taxon>Embryophyta</taxon>
        <taxon>Tracheophyta</taxon>
        <taxon>Spermatophyta</taxon>
        <taxon>Magnoliopsida</taxon>
        <taxon>Ranunculales</taxon>
        <taxon>Menispermaceae</taxon>
        <taxon>Menispermoideae</taxon>
        <taxon>Cissampelideae</taxon>
        <taxon>Stephania</taxon>
    </lineage>
</organism>
<evidence type="ECO:0000313" key="3">
    <source>
        <dbReference type="Proteomes" id="UP001419268"/>
    </source>
</evidence>
<sequence length="105" mass="12318">MNIDRVFVFLVLEFLELLSVVLLFIFICFTASLIAALKVVVLQRFEINILCRPKLFVNQSDKDRFVERILYYIVGVKNSIPCICPIMEKLRGEKKNKMSWLFPTD</sequence>
<feature type="transmembrane region" description="Helical" evidence="1">
    <location>
        <begin position="20"/>
        <end position="42"/>
    </location>
</feature>
<name>A0AAP0KEA2_9MAGN</name>
<protein>
    <submittedName>
        <fullName evidence="2">Uncharacterized protein</fullName>
    </submittedName>
</protein>
<keyword evidence="3" id="KW-1185">Reference proteome</keyword>
<keyword evidence="1" id="KW-1133">Transmembrane helix</keyword>
<gene>
    <name evidence="2" type="ORF">Scep_008367</name>
</gene>
<evidence type="ECO:0000313" key="2">
    <source>
        <dbReference type="EMBL" id="KAK9149610.1"/>
    </source>
</evidence>
<keyword evidence="1" id="KW-0472">Membrane</keyword>
<reference evidence="2 3" key="1">
    <citation type="submission" date="2024-01" db="EMBL/GenBank/DDBJ databases">
        <title>Genome assemblies of Stephania.</title>
        <authorList>
            <person name="Yang L."/>
        </authorList>
    </citation>
    <scope>NUCLEOTIDE SEQUENCE [LARGE SCALE GENOMIC DNA]</scope>
    <source>
        <strain evidence="2">JXDWG</strain>
        <tissue evidence="2">Leaf</tissue>
    </source>
</reference>
<evidence type="ECO:0000256" key="1">
    <source>
        <dbReference type="SAM" id="Phobius"/>
    </source>
</evidence>
<dbReference type="EMBL" id="JBBNAG010000003">
    <property type="protein sequence ID" value="KAK9149610.1"/>
    <property type="molecule type" value="Genomic_DNA"/>
</dbReference>
<accession>A0AAP0KEA2</accession>
<comment type="caution">
    <text evidence="2">The sequence shown here is derived from an EMBL/GenBank/DDBJ whole genome shotgun (WGS) entry which is preliminary data.</text>
</comment>
<proteinExistence type="predicted"/>